<sequence length="377" mass="38649">MAAASSPIAGARVEASSPGQVALQLISPAARRRFVQSHAHAAVQPPTLLPWGAHALLAPPPRPCVRVPPSPRRREAAGFSPSLPARRPLGPTGSPSRSWRPCLWGPASQTGIDRHGYVGLITGLPLAFFLGRIYKAPSSLSGKCLPFHCALLLLAAFTPHHCRRGELWVGRSGGGVGASTMQRSAGSGAWWHGAVGGCTESLGSDSGDVGGGGGGEIEEQLHHRQAAAGADEEEVTGVEAEPREAEAPEEVEEEKRKQQLLPPVMARASEALVMRAERRGGRLILTEVRGAELERRVVFRASRDGGRLLLRFAAAASAAAIPDDVAEPVAGDSASGGDETAAAVAAGGSGGGGPCQVATAGAATLARVEVVGAVVGI</sequence>
<name>A0A835E7F3_9POAL</name>
<dbReference type="PANTHER" id="PTHR33155">
    <property type="entry name" value="FANTASTIC FOUR-LIKE PROTEIN (DUF3049)"/>
    <property type="match status" value="1"/>
</dbReference>
<evidence type="ECO:0000256" key="1">
    <source>
        <dbReference type="ARBA" id="ARBA00008690"/>
    </source>
</evidence>
<dbReference type="InterPro" id="IPR046431">
    <property type="entry name" value="FAF_dom"/>
</dbReference>
<dbReference type="PANTHER" id="PTHR33155:SF7">
    <property type="entry name" value="PROTEIN SUGARY ENHANCER 1"/>
    <property type="match status" value="1"/>
</dbReference>
<dbReference type="Pfam" id="PF11250">
    <property type="entry name" value="FAF"/>
    <property type="match status" value="1"/>
</dbReference>
<organism evidence="4 5">
    <name type="scientific">Digitaria exilis</name>
    <dbReference type="NCBI Taxonomy" id="1010633"/>
    <lineage>
        <taxon>Eukaryota</taxon>
        <taxon>Viridiplantae</taxon>
        <taxon>Streptophyta</taxon>
        <taxon>Embryophyta</taxon>
        <taxon>Tracheophyta</taxon>
        <taxon>Spermatophyta</taxon>
        <taxon>Magnoliopsida</taxon>
        <taxon>Liliopsida</taxon>
        <taxon>Poales</taxon>
        <taxon>Poaceae</taxon>
        <taxon>PACMAD clade</taxon>
        <taxon>Panicoideae</taxon>
        <taxon>Panicodae</taxon>
        <taxon>Paniceae</taxon>
        <taxon>Anthephorinae</taxon>
        <taxon>Digitaria</taxon>
    </lineage>
</organism>
<reference evidence="4" key="1">
    <citation type="submission" date="2020-07" db="EMBL/GenBank/DDBJ databases">
        <title>Genome sequence and genetic diversity analysis of an under-domesticated orphan crop, white fonio (Digitaria exilis).</title>
        <authorList>
            <person name="Bennetzen J.L."/>
            <person name="Chen S."/>
            <person name="Ma X."/>
            <person name="Wang X."/>
            <person name="Yssel A.E.J."/>
            <person name="Chaluvadi S.R."/>
            <person name="Johnson M."/>
            <person name="Gangashetty P."/>
            <person name="Hamidou F."/>
            <person name="Sanogo M.D."/>
            <person name="Zwaenepoel A."/>
            <person name="Wallace J."/>
            <person name="Van De Peer Y."/>
            <person name="Van Deynze A."/>
        </authorList>
    </citation>
    <scope>NUCLEOTIDE SEQUENCE</scope>
    <source>
        <tissue evidence="4">Leaves</tissue>
    </source>
</reference>
<evidence type="ECO:0000256" key="2">
    <source>
        <dbReference type="SAM" id="MobiDB-lite"/>
    </source>
</evidence>
<dbReference type="OrthoDB" id="691965at2759"/>
<gene>
    <name evidence="4" type="ORF">HU200_054089</name>
</gene>
<comment type="similarity">
    <text evidence="1">Belongs to the fantastic four family.</text>
</comment>
<dbReference type="AlphaFoldDB" id="A0A835E7F3"/>
<evidence type="ECO:0000313" key="5">
    <source>
        <dbReference type="Proteomes" id="UP000636709"/>
    </source>
</evidence>
<evidence type="ECO:0000259" key="3">
    <source>
        <dbReference type="Pfam" id="PF11250"/>
    </source>
</evidence>
<feature type="domain" description="FAF" evidence="3">
    <location>
        <begin position="263"/>
        <end position="312"/>
    </location>
</feature>
<feature type="region of interest" description="Disordered" evidence="2">
    <location>
        <begin position="222"/>
        <end position="258"/>
    </location>
</feature>
<dbReference type="InterPro" id="IPR021410">
    <property type="entry name" value="FAF"/>
</dbReference>
<comment type="caution">
    <text evidence="4">The sequence shown here is derived from an EMBL/GenBank/DDBJ whole genome shotgun (WGS) entry which is preliminary data.</text>
</comment>
<evidence type="ECO:0000313" key="4">
    <source>
        <dbReference type="EMBL" id="KAF8666000.1"/>
    </source>
</evidence>
<dbReference type="Proteomes" id="UP000636709">
    <property type="component" value="Unassembled WGS sequence"/>
</dbReference>
<feature type="region of interest" description="Disordered" evidence="2">
    <location>
        <begin position="66"/>
        <end position="100"/>
    </location>
</feature>
<dbReference type="EMBL" id="JACEFO010002324">
    <property type="protein sequence ID" value="KAF8666000.1"/>
    <property type="molecule type" value="Genomic_DNA"/>
</dbReference>
<proteinExistence type="inferred from homology"/>
<protein>
    <recommendedName>
        <fullName evidence="3">FAF domain-containing protein</fullName>
    </recommendedName>
</protein>
<keyword evidence="5" id="KW-1185">Reference proteome</keyword>
<accession>A0A835E7F3</accession>